<dbReference type="Gene3D" id="1.20.5.1930">
    <property type="match status" value="1"/>
</dbReference>
<evidence type="ECO:0000259" key="2">
    <source>
        <dbReference type="Pfam" id="PF07730"/>
    </source>
</evidence>
<feature type="compositionally biased region" description="Basic and acidic residues" evidence="1">
    <location>
        <begin position="89"/>
        <end position="102"/>
    </location>
</feature>
<organism evidence="3">
    <name type="scientific">Streptomyces sp. NBC_00148</name>
    <dbReference type="NCBI Taxonomy" id="2903626"/>
    <lineage>
        <taxon>Bacteria</taxon>
        <taxon>Bacillati</taxon>
        <taxon>Actinomycetota</taxon>
        <taxon>Actinomycetes</taxon>
        <taxon>Kitasatosporales</taxon>
        <taxon>Streptomycetaceae</taxon>
        <taxon>Streptomyces</taxon>
    </lineage>
</organism>
<dbReference type="EMBL" id="CP108169">
    <property type="protein sequence ID" value="WTQ74469.1"/>
    <property type="molecule type" value="Genomic_DNA"/>
</dbReference>
<evidence type="ECO:0000313" key="3">
    <source>
        <dbReference type="EMBL" id="WTQ74469.1"/>
    </source>
</evidence>
<dbReference type="InterPro" id="IPR011712">
    <property type="entry name" value="Sig_transdc_His_kin_sub3_dim/P"/>
</dbReference>
<dbReference type="GO" id="GO:0016020">
    <property type="term" value="C:membrane"/>
    <property type="evidence" value="ECO:0007669"/>
    <property type="project" value="InterPro"/>
</dbReference>
<sequence>MVRELHDIAAHRLSGISLMASVVARQTASAPGEARSGALEIRKQSNAIPDDLRRLVGLLRGVGHQDEGVKSLDTLPGLIETARPTGARVDFDPRSDERRDAS</sequence>
<dbReference type="GO" id="GO:0046983">
    <property type="term" value="F:protein dimerization activity"/>
    <property type="evidence" value="ECO:0007669"/>
    <property type="project" value="InterPro"/>
</dbReference>
<protein>
    <submittedName>
        <fullName evidence="3">Histidine kinase dimerization/phosphoacceptor domain-containing protein</fullName>
    </submittedName>
</protein>
<proteinExistence type="predicted"/>
<gene>
    <name evidence="3" type="ORF">OG222_15780</name>
</gene>
<dbReference type="Pfam" id="PF07730">
    <property type="entry name" value="HisKA_3"/>
    <property type="match status" value="1"/>
</dbReference>
<feature type="domain" description="Signal transduction histidine kinase subgroup 3 dimerisation and phosphoacceptor" evidence="2">
    <location>
        <begin position="3"/>
        <end position="61"/>
    </location>
</feature>
<feature type="region of interest" description="Disordered" evidence="1">
    <location>
        <begin position="83"/>
        <end position="102"/>
    </location>
</feature>
<dbReference type="AlphaFoldDB" id="A0AAU1LTC4"/>
<name>A0AAU1LTC4_9ACTN</name>
<reference evidence="3" key="1">
    <citation type="submission" date="2022-10" db="EMBL/GenBank/DDBJ databases">
        <title>The complete genomes of actinobacterial strains from the NBC collection.</title>
        <authorList>
            <person name="Joergensen T.S."/>
            <person name="Alvarez Arevalo M."/>
            <person name="Sterndorff E.B."/>
            <person name="Faurdal D."/>
            <person name="Vuksanovic O."/>
            <person name="Mourched A.-S."/>
            <person name="Charusanti P."/>
            <person name="Shaw S."/>
            <person name="Blin K."/>
            <person name="Weber T."/>
        </authorList>
    </citation>
    <scope>NUCLEOTIDE SEQUENCE</scope>
    <source>
        <strain evidence="3">NBC_00148</strain>
    </source>
</reference>
<keyword evidence="3" id="KW-0808">Transferase</keyword>
<dbReference type="GO" id="GO:0000155">
    <property type="term" value="F:phosphorelay sensor kinase activity"/>
    <property type="evidence" value="ECO:0007669"/>
    <property type="project" value="InterPro"/>
</dbReference>
<evidence type="ECO:0000256" key="1">
    <source>
        <dbReference type="SAM" id="MobiDB-lite"/>
    </source>
</evidence>
<accession>A0AAU1LTC4</accession>
<keyword evidence="3" id="KW-0418">Kinase</keyword>